<keyword evidence="2 5" id="KW-0812">Transmembrane</keyword>
<reference evidence="7 8" key="1">
    <citation type="submission" date="2017-03" db="EMBL/GenBank/DDBJ databases">
        <authorList>
            <person name="Afonso C.L."/>
            <person name="Miller P.J."/>
            <person name="Scott M.A."/>
            <person name="Spackman E."/>
            <person name="Goraichik I."/>
            <person name="Dimitrov K.M."/>
            <person name="Suarez D.L."/>
            <person name="Swayne D.E."/>
        </authorList>
    </citation>
    <scope>NUCLEOTIDE SEQUENCE [LARGE SCALE GENOMIC DNA]</scope>
    <source>
        <strain evidence="7 8">CECT 7745</strain>
    </source>
</reference>
<evidence type="ECO:0000313" key="7">
    <source>
        <dbReference type="EMBL" id="SMC10463.1"/>
    </source>
</evidence>
<dbReference type="Proteomes" id="UP000193224">
    <property type="component" value="Unassembled WGS sequence"/>
</dbReference>
<proteinExistence type="predicted"/>
<accession>A0A1X7BLD8</accession>
<evidence type="ECO:0000256" key="2">
    <source>
        <dbReference type="ARBA" id="ARBA00022692"/>
    </source>
</evidence>
<evidence type="ECO:0000259" key="6">
    <source>
        <dbReference type="Pfam" id="PF02656"/>
    </source>
</evidence>
<keyword evidence="3 5" id="KW-1133">Transmembrane helix</keyword>
<feature type="transmembrane region" description="Helical" evidence="5">
    <location>
        <begin position="63"/>
        <end position="84"/>
    </location>
</feature>
<evidence type="ECO:0000256" key="5">
    <source>
        <dbReference type="SAM" id="Phobius"/>
    </source>
</evidence>
<dbReference type="GO" id="GO:0012505">
    <property type="term" value="C:endomembrane system"/>
    <property type="evidence" value="ECO:0007669"/>
    <property type="project" value="UniProtKB-SubCell"/>
</dbReference>
<dbReference type="OrthoDB" id="582337at2"/>
<feature type="domain" description="DUF202" evidence="6">
    <location>
        <begin position="26"/>
        <end position="92"/>
    </location>
</feature>
<protein>
    <recommendedName>
        <fullName evidence="6">DUF202 domain-containing protein</fullName>
    </recommendedName>
</protein>
<keyword evidence="4 5" id="KW-0472">Membrane</keyword>
<name>A0A1X7BLD8_9RHOB</name>
<feature type="transmembrane region" description="Helical" evidence="5">
    <location>
        <begin position="35"/>
        <end position="57"/>
    </location>
</feature>
<keyword evidence="8" id="KW-1185">Reference proteome</keyword>
<evidence type="ECO:0000256" key="1">
    <source>
        <dbReference type="ARBA" id="ARBA00004127"/>
    </source>
</evidence>
<comment type="subcellular location">
    <subcellularLocation>
        <location evidence="1">Endomembrane system</location>
        <topology evidence="1">Multi-pass membrane protein</topology>
    </subcellularLocation>
</comment>
<dbReference type="InterPro" id="IPR003807">
    <property type="entry name" value="DUF202"/>
</dbReference>
<dbReference type="AlphaFoldDB" id="A0A1X7BLD8"/>
<dbReference type="EMBL" id="FWXB01000001">
    <property type="protein sequence ID" value="SMC10463.1"/>
    <property type="molecule type" value="Genomic_DNA"/>
</dbReference>
<evidence type="ECO:0000313" key="8">
    <source>
        <dbReference type="Proteomes" id="UP000193224"/>
    </source>
</evidence>
<evidence type="ECO:0000256" key="3">
    <source>
        <dbReference type="ARBA" id="ARBA00022989"/>
    </source>
</evidence>
<gene>
    <name evidence="7" type="ORF">ROA7745_00270</name>
</gene>
<sequence>MPDPISDAKTDCGKIADRRTEWAEDRTVLANARTFAAWMRTGMACLGVALGLKAVFGATEYPMIAKAVAELFVICAVLIFWAAVRRSRTAQKRLENHDTETQSHRNMAFTAFILTLGSIATGGLLWLL</sequence>
<feature type="transmembrane region" description="Helical" evidence="5">
    <location>
        <begin position="105"/>
        <end position="127"/>
    </location>
</feature>
<evidence type="ECO:0000256" key="4">
    <source>
        <dbReference type="ARBA" id="ARBA00023136"/>
    </source>
</evidence>
<organism evidence="7 8">
    <name type="scientific">Roseovarius aestuarii</name>
    <dbReference type="NCBI Taxonomy" id="475083"/>
    <lineage>
        <taxon>Bacteria</taxon>
        <taxon>Pseudomonadati</taxon>
        <taxon>Pseudomonadota</taxon>
        <taxon>Alphaproteobacteria</taxon>
        <taxon>Rhodobacterales</taxon>
        <taxon>Roseobacteraceae</taxon>
        <taxon>Roseovarius</taxon>
    </lineage>
</organism>
<dbReference type="Pfam" id="PF02656">
    <property type="entry name" value="DUF202"/>
    <property type="match status" value="1"/>
</dbReference>